<dbReference type="EMBL" id="VSIY01000004">
    <property type="protein sequence ID" value="TYB81960.1"/>
    <property type="molecule type" value="Genomic_DNA"/>
</dbReference>
<evidence type="ECO:0000313" key="2">
    <source>
        <dbReference type="EMBL" id="TYB81960.1"/>
    </source>
</evidence>
<sequence length="267" mass="28954">MIRLLALMLLVLPATVRAQDAGCPVDASQQLYDLTQRARAADVPLLELGEAANTMVEGCGPDRVLLGQIMAMFTAAGIALEPPENDRFTAHLHAFRTNVRLTGMEAGPFDPVPLKDPDGSGIEWTTADERDAYWDLMFAMSSDFLIGGIHEQLFIPGELEQIGCGLYPAEEASALARHAINNVDGGEMLARVIFLATRCDSEGHEVAGYAAQYFANHYRARGEDEDYVGLTGGDIRAGLQRYLPIYLDGAAEGPLFDAATVTELMDF</sequence>
<feature type="chain" id="PRO_5023138765" evidence="1">
    <location>
        <begin position="19"/>
        <end position="267"/>
    </location>
</feature>
<proteinExistence type="predicted"/>
<dbReference type="Proteomes" id="UP000322080">
    <property type="component" value="Unassembled WGS sequence"/>
</dbReference>
<accession>A0A5D0RK15</accession>
<protein>
    <submittedName>
        <fullName evidence="2">Uncharacterized protein</fullName>
    </submittedName>
</protein>
<evidence type="ECO:0000313" key="3">
    <source>
        <dbReference type="Proteomes" id="UP000322080"/>
    </source>
</evidence>
<gene>
    <name evidence="2" type="ORF">FVF75_04270</name>
</gene>
<dbReference type="AlphaFoldDB" id="A0A5D0RK15"/>
<keyword evidence="1" id="KW-0732">Signal</keyword>
<organism evidence="2 3">
    <name type="scientific">Maritimibacter fusiformis</name>
    <dbReference type="NCBI Taxonomy" id="2603819"/>
    <lineage>
        <taxon>Bacteria</taxon>
        <taxon>Pseudomonadati</taxon>
        <taxon>Pseudomonadota</taxon>
        <taxon>Alphaproteobacteria</taxon>
        <taxon>Rhodobacterales</taxon>
        <taxon>Roseobacteraceae</taxon>
        <taxon>Maritimibacter</taxon>
    </lineage>
</organism>
<keyword evidence="3" id="KW-1185">Reference proteome</keyword>
<feature type="signal peptide" evidence="1">
    <location>
        <begin position="1"/>
        <end position="18"/>
    </location>
</feature>
<reference evidence="2 3" key="1">
    <citation type="submission" date="2019-08" db="EMBL/GenBank/DDBJ databases">
        <title>Identification of a novel species of the genus Boseongicola.</title>
        <authorList>
            <person name="Zhang X.-Q."/>
        </authorList>
    </citation>
    <scope>NUCLEOTIDE SEQUENCE [LARGE SCALE GENOMIC DNA]</scope>
    <source>
        <strain evidence="2 3">HY14</strain>
    </source>
</reference>
<name>A0A5D0RK15_9RHOB</name>
<evidence type="ECO:0000256" key="1">
    <source>
        <dbReference type="SAM" id="SignalP"/>
    </source>
</evidence>
<dbReference type="RefSeq" id="WP_148376562.1">
    <property type="nucleotide sequence ID" value="NZ_VSIY01000004.1"/>
</dbReference>
<comment type="caution">
    <text evidence="2">The sequence shown here is derived from an EMBL/GenBank/DDBJ whole genome shotgun (WGS) entry which is preliminary data.</text>
</comment>